<keyword evidence="4 12" id="KW-0646">Protease inhibitor</keyword>
<dbReference type="RefSeq" id="XP_011214539.1">
    <property type="nucleotide sequence ID" value="XM_011216237.4"/>
</dbReference>
<dbReference type="PANTHER" id="PTHR10083">
    <property type="entry name" value="KUNITZ-TYPE PROTEASE INHIBITOR-RELATED"/>
    <property type="match status" value="1"/>
</dbReference>
<evidence type="ECO:0000256" key="2">
    <source>
        <dbReference type="ARBA" id="ARBA00022525"/>
    </source>
</evidence>
<keyword evidence="8" id="KW-1203">Blood coagulation cascade inhibiting toxin</keyword>
<reference evidence="12" key="2">
    <citation type="submission" date="2025-08" db="UniProtKB">
        <authorList>
            <consortium name="RefSeq"/>
        </authorList>
    </citation>
    <scope>IDENTIFICATION</scope>
    <source>
        <tissue evidence="12">Adult</tissue>
    </source>
</reference>
<protein>
    <submittedName>
        <fullName evidence="12">Male accessory gland serine protease inhibitor</fullName>
    </submittedName>
</protein>
<keyword evidence="9" id="KW-0732">Signal</keyword>
<dbReference type="OMA" id="IKCAAFM"/>
<dbReference type="GO" id="GO:0004867">
    <property type="term" value="F:serine-type endopeptidase inhibitor activity"/>
    <property type="evidence" value="ECO:0007669"/>
    <property type="project" value="UniProtKB-KW"/>
</dbReference>
<keyword evidence="5 12" id="KW-0722">Serine protease inhibitor</keyword>
<sequence>MKFFAVILAVFAVIGCALALKDPICGQEHSADGNGLIKCAAYVPSWTFDAANNNCLSYIYGGCGGNDNRFPTQEACEQKCKE</sequence>
<dbReference type="SMART" id="SM00131">
    <property type="entry name" value="KU"/>
    <property type="match status" value="1"/>
</dbReference>
<proteinExistence type="predicted"/>
<dbReference type="PANTHER" id="PTHR10083:SF376">
    <property type="entry name" value="SERINE PEPTIDASE INHIBITOR, KUNITZ TYPE, 3"/>
    <property type="match status" value="1"/>
</dbReference>
<evidence type="ECO:0000313" key="12">
    <source>
        <dbReference type="RefSeq" id="XP_011214539.1"/>
    </source>
</evidence>
<organism evidence="11 12">
    <name type="scientific">Bactrocera dorsalis</name>
    <name type="common">Oriental fruit fly</name>
    <name type="synonym">Dacus dorsalis</name>
    <dbReference type="NCBI Taxonomy" id="27457"/>
    <lineage>
        <taxon>Eukaryota</taxon>
        <taxon>Metazoa</taxon>
        <taxon>Ecdysozoa</taxon>
        <taxon>Arthropoda</taxon>
        <taxon>Hexapoda</taxon>
        <taxon>Insecta</taxon>
        <taxon>Pterygota</taxon>
        <taxon>Neoptera</taxon>
        <taxon>Endopterygota</taxon>
        <taxon>Diptera</taxon>
        <taxon>Brachycera</taxon>
        <taxon>Muscomorpha</taxon>
        <taxon>Tephritoidea</taxon>
        <taxon>Tephritidae</taxon>
        <taxon>Bactrocera</taxon>
        <taxon>Bactrocera</taxon>
    </lineage>
</organism>
<keyword evidence="6" id="KW-1015">Disulfide bond</keyword>
<dbReference type="GO" id="GO:0005615">
    <property type="term" value="C:extracellular space"/>
    <property type="evidence" value="ECO:0007669"/>
    <property type="project" value="TreeGrafter"/>
</dbReference>
<dbReference type="PRINTS" id="PR00759">
    <property type="entry name" value="BASICPTASE"/>
</dbReference>
<dbReference type="PROSITE" id="PS50279">
    <property type="entry name" value="BPTI_KUNITZ_2"/>
    <property type="match status" value="1"/>
</dbReference>
<dbReference type="InterPro" id="IPR036880">
    <property type="entry name" value="Kunitz_BPTI_sf"/>
</dbReference>
<gene>
    <name evidence="12" type="primary">LOC105234033</name>
</gene>
<evidence type="ECO:0000256" key="9">
    <source>
        <dbReference type="SAM" id="SignalP"/>
    </source>
</evidence>
<evidence type="ECO:0000313" key="11">
    <source>
        <dbReference type="Proteomes" id="UP001652620"/>
    </source>
</evidence>
<dbReference type="InParanoid" id="A0A6I9WBJ7"/>
<evidence type="ECO:0000259" key="10">
    <source>
        <dbReference type="PROSITE" id="PS50279"/>
    </source>
</evidence>
<dbReference type="CDD" id="cd22634">
    <property type="entry name" value="Kunitz_SCI-I-like"/>
    <property type="match status" value="1"/>
</dbReference>
<dbReference type="PROSITE" id="PS51257">
    <property type="entry name" value="PROKAR_LIPOPROTEIN"/>
    <property type="match status" value="1"/>
</dbReference>
<comment type="subcellular location">
    <subcellularLocation>
        <location evidence="1">Secreted</location>
    </subcellularLocation>
</comment>
<dbReference type="FunFam" id="4.10.410.10:FF:000020">
    <property type="entry name" value="Collagen, type VI, alpha 3"/>
    <property type="match status" value="1"/>
</dbReference>
<evidence type="ECO:0000256" key="1">
    <source>
        <dbReference type="ARBA" id="ARBA00004613"/>
    </source>
</evidence>
<dbReference type="GeneID" id="105234033"/>
<evidence type="ECO:0000256" key="4">
    <source>
        <dbReference type="ARBA" id="ARBA00022690"/>
    </source>
</evidence>
<dbReference type="AlphaFoldDB" id="A0A6I9WBJ7"/>
<keyword evidence="3" id="KW-0800">Toxin</keyword>
<dbReference type="InterPro" id="IPR002223">
    <property type="entry name" value="Kunitz_BPTI"/>
</dbReference>
<dbReference type="InterPro" id="IPR050098">
    <property type="entry name" value="TFPI/VKTCI-like"/>
</dbReference>
<dbReference type="SUPFAM" id="SSF57362">
    <property type="entry name" value="BPTI-like"/>
    <property type="match status" value="1"/>
</dbReference>
<dbReference type="Proteomes" id="UP001652620">
    <property type="component" value="Chromosome 1"/>
</dbReference>
<dbReference type="KEGG" id="bdr:105234033"/>
<feature type="signal peptide" evidence="9">
    <location>
        <begin position="1"/>
        <end position="19"/>
    </location>
</feature>
<keyword evidence="11" id="KW-1185">Reference proteome</keyword>
<dbReference type="Gene3D" id="4.10.410.10">
    <property type="entry name" value="Pancreatic trypsin inhibitor Kunitz domain"/>
    <property type="match status" value="1"/>
</dbReference>
<feature type="chain" id="PRO_5026684381" evidence="9">
    <location>
        <begin position="20"/>
        <end position="82"/>
    </location>
</feature>
<dbReference type="OrthoDB" id="4473401at2759"/>
<reference evidence="11" key="1">
    <citation type="submission" date="2025-05" db="UniProtKB">
        <authorList>
            <consortium name="RefSeq"/>
        </authorList>
    </citation>
    <scope>NUCLEOTIDE SEQUENCE [LARGE SCALE GENOMIC DNA]</scope>
</reference>
<dbReference type="FunCoup" id="A0A6I9WBJ7">
    <property type="interactions" value="23"/>
</dbReference>
<evidence type="ECO:0000256" key="6">
    <source>
        <dbReference type="ARBA" id="ARBA00023157"/>
    </source>
</evidence>
<name>A0A6I9WBJ7_BACDO</name>
<keyword evidence="2" id="KW-0964">Secreted</keyword>
<evidence type="ECO:0000256" key="5">
    <source>
        <dbReference type="ARBA" id="ARBA00022900"/>
    </source>
</evidence>
<dbReference type="GO" id="GO:0090729">
    <property type="term" value="F:toxin activity"/>
    <property type="evidence" value="ECO:0007669"/>
    <property type="project" value="UniProtKB-KW"/>
</dbReference>
<dbReference type="Pfam" id="PF00014">
    <property type="entry name" value="Kunitz_BPTI"/>
    <property type="match status" value="1"/>
</dbReference>
<evidence type="ECO:0000256" key="7">
    <source>
        <dbReference type="ARBA" id="ARBA00023240"/>
    </source>
</evidence>
<feature type="domain" description="BPTI/Kunitz inhibitor" evidence="10">
    <location>
        <begin position="25"/>
        <end position="80"/>
    </location>
</feature>
<keyword evidence="7" id="KW-1199">Hemostasis impairing toxin</keyword>
<evidence type="ECO:0000256" key="3">
    <source>
        <dbReference type="ARBA" id="ARBA00022656"/>
    </source>
</evidence>
<evidence type="ECO:0000256" key="8">
    <source>
        <dbReference type="ARBA" id="ARBA00034146"/>
    </source>
</evidence>
<accession>A0A6I9WBJ7</accession>